<dbReference type="Pfam" id="PF01126">
    <property type="entry name" value="Heme_oxygenase"/>
    <property type="match status" value="1"/>
</dbReference>
<dbReference type="CDD" id="cd19166">
    <property type="entry name" value="HemeO-bac"/>
    <property type="match status" value="1"/>
</dbReference>
<dbReference type="OrthoDB" id="114943at2"/>
<dbReference type="InterPro" id="IPR016053">
    <property type="entry name" value="Haem_Oase-like"/>
</dbReference>
<dbReference type="SUPFAM" id="SSF48613">
    <property type="entry name" value="Heme oxygenase-like"/>
    <property type="match status" value="1"/>
</dbReference>
<evidence type="ECO:0000313" key="2">
    <source>
        <dbReference type="Proteomes" id="UP000274046"/>
    </source>
</evidence>
<sequence length="194" mass="21965">MIANILRTETAQNHKELESLMFVNEIMNNNLSINDYKKLLTINFIIHQKLEHTLINMLDENLALRLGFTAPTKLNALEKDIEYWHIDEKLLPKPNFDFYTPEQSNASALGALYVLEGATLGGNVIKRHILANPNFSNIDGGLNYYGVYGDELGSKWKNFVQILNEEVGEADFDTCIKSANETFGNLIKLSKQLS</sequence>
<organism evidence="1 2">
    <name type="scientific">Pedobacter jejuensis</name>
    <dbReference type="NCBI Taxonomy" id="1268550"/>
    <lineage>
        <taxon>Bacteria</taxon>
        <taxon>Pseudomonadati</taxon>
        <taxon>Bacteroidota</taxon>
        <taxon>Sphingobacteriia</taxon>
        <taxon>Sphingobacteriales</taxon>
        <taxon>Sphingobacteriaceae</taxon>
        <taxon>Pedobacter</taxon>
    </lineage>
</organism>
<dbReference type="EMBL" id="RBEE01000023">
    <property type="protein sequence ID" value="RNL52475.1"/>
    <property type="molecule type" value="Genomic_DNA"/>
</dbReference>
<name>A0A3N0BUS1_9SPHI</name>
<accession>A0A3N0BUS1</accession>
<reference evidence="1 2" key="1">
    <citation type="submission" date="2018-10" db="EMBL/GenBank/DDBJ databases">
        <title>Genome sequencing of Pedobacter jejuensis TNB23.</title>
        <authorList>
            <person name="Cho Y.-J."/>
            <person name="Cho A."/>
            <person name="Kim O.-S."/>
        </authorList>
    </citation>
    <scope>NUCLEOTIDE SEQUENCE [LARGE SCALE GENOMIC DNA]</scope>
    <source>
        <strain evidence="1 2">TNB23</strain>
    </source>
</reference>
<dbReference type="InterPro" id="IPR016084">
    <property type="entry name" value="Haem_Oase-like_multi-hlx"/>
</dbReference>
<evidence type="ECO:0000313" key="1">
    <source>
        <dbReference type="EMBL" id="RNL52475.1"/>
    </source>
</evidence>
<dbReference type="Gene3D" id="1.20.910.10">
    <property type="entry name" value="Heme oxygenase-like"/>
    <property type="match status" value="1"/>
</dbReference>
<comment type="caution">
    <text evidence="1">The sequence shown here is derived from an EMBL/GenBank/DDBJ whole genome shotgun (WGS) entry which is preliminary data.</text>
</comment>
<keyword evidence="2" id="KW-1185">Reference proteome</keyword>
<dbReference type="GO" id="GO:0004392">
    <property type="term" value="F:heme oxygenase (decyclizing) activity"/>
    <property type="evidence" value="ECO:0007669"/>
    <property type="project" value="InterPro"/>
</dbReference>
<dbReference type="Proteomes" id="UP000274046">
    <property type="component" value="Unassembled WGS sequence"/>
</dbReference>
<dbReference type="GO" id="GO:0006788">
    <property type="term" value="P:heme oxidation"/>
    <property type="evidence" value="ECO:0007669"/>
    <property type="project" value="InterPro"/>
</dbReference>
<proteinExistence type="predicted"/>
<dbReference type="AlphaFoldDB" id="A0A3N0BUS1"/>
<dbReference type="RefSeq" id="WP_123206278.1">
    <property type="nucleotide sequence ID" value="NZ_RBEE01000023.1"/>
</dbReference>
<gene>
    <name evidence="1" type="ORF">D7004_13055</name>
</gene>
<protein>
    <submittedName>
        <fullName evidence="1">Biliverdin-producing heme oxygenase</fullName>
    </submittedName>
</protein>